<gene>
    <name evidence="1" type="ORF">A7J05_23015</name>
</gene>
<sequence length="70" mass="7006">MAYLNPSAGAVREGKQAAASANAAAMTTTVAAGANPTKAEFDKVVTDLGVLRTAHNDLLAKLRAAGLLAP</sequence>
<dbReference type="EMBL" id="CP015588">
    <property type="protein sequence ID" value="APY88174.1"/>
    <property type="molecule type" value="Genomic_DNA"/>
</dbReference>
<dbReference type="RefSeq" id="WP_076686108.1">
    <property type="nucleotide sequence ID" value="NZ_CP015588.1"/>
</dbReference>
<protein>
    <recommendedName>
        <fullName evidence="3">Head fiber protein</fullName>
    </recommendedName>
</protein>
<organism evidence="1 2">
    <name type="scientific">Streptomyces alfalfae</name>
    <dbReference type="NCBI Taxonomy" id="1642299"/>
    <lineage>
        <taxon>Bacteria</taxon>
        <taxon>Bacillati</taxon>
        <taxon>Actinomycetota</taxon>
        <taxon>Actinomycetes</taxon>
        <taxon>Kitasatosporales</taxon>
        <taxon>Streptomycetaceae</taxon>
        <taxon>Streptomyces</taxon>
    </lineage>
</organism>
<reference evidence="1 2" key="1">
    <citation type="submission" date="2016-05" db="EMBL/GenBank/DDBJ databases">
        <authorList>
            <person name="Gu J."/>
        </authorList>
    </citation>
    <scope>NUCLEOTIDE SEQUENCE [LARGE SCALE GENOMIC DNA]</scope>
    <source>
        <strain evidence="1 2">ACCC40021</strain>
    </source>
</reference>
<evidence type="ECO:0000313" key="2">
    <source>
        <dbReference type="Proteomes" id="UP000187191"/>
    </source>
</evidence>
<accession>A0ABN4VLX0</accession>
<evidence type="ECO:0000313" key="1">
    <source>
        <dbReference type="EMBL" id="APY88174.1"/>
    </source>
</evidence>
<name>A0ABN4VLX0_9ACTN</name>
<proteinExistence type="predicted"/>
<dbReference type="Proteomes" id="UP000187191">
    <property type="component" value="Chromosome"/>
</dbReference>
<keyword evidence="2" id="KW-1185">Reference proteome</keyword>
<evidence type="ECO:0008006" key="3">
    <source>
        <dbReference type="Google" id="ProtNLM"/>
    </source>
</evidence>